<evidence type="ECO:0000313" key="1">
    <source>
        <dbReference type="EMBL" id="PKK89784.1"/>
    </source>
</evidence>
<dbReference type="Proteomes" id="UP000233256">
    <property type="component" value="Unassembled WGS sequence"/>
</dbReference>
<evidence type="ECO:0000313" key="2">
    <source>
        <dbReference type="Proteomes" id="UP000233256"/>
    </source>
</evidence>
<organism evidence="1 2">
    <name type="scientific">Candidatus Wallbacteria bacterium HGW-Wallbacteria-1</name>
    <dbReference type="NCBI Taxonomy" id="2013854"/>
    <lineage>
        <taxon>Bacteria</taxon>
        <taxon>Candidatus Walliibacteriota</taxon>
    </lineage>
</organism>
<protein>
    <submittedName>
        <fullName evidence="1">Uncharacterized protein</fullName>
    </submittedName>
</protein>
<reference evidence="1 2" key="1">
    <citation type="journal article" date="2017" name="ISME J.">
        <title>Potential for microbial H2 and metal transformations associated with novel bacteria and archaea in deep terrestrial subsurface sediments.</title>
        <authorList>
            <person name="Hernsdorf A.W."/>
            <person name="Amano Y."/>
            <person name="Miyakawa K."/>
            <person name="Ise K."/>
            <person name="Suzuki Y."/>
            <person name="Anantharaman K."/>
            <person name="Probst A."/>
            <person name="Burstein D."/>
            <person name="Thomas B.C."/>
            <person name="Banfield J.F."/>
        </authorList>
    </citation>
    <scope>NUCLEOTIDE SEQUENCE [LARGE SCALE GENOMIC DNA]</scope>
    <source>
        <strain evidence="1">HGW-Wallbacteria-1</strain>
    </source>
</reference>
<name>A0A2N1PN66_9BACT</name>
<dbReference type="AlphaFoldDB" id="A0A2N1PN66"/>
<comment type="caution">
    <text evidence="1">The sequence shown here is derived from an EMBL/GenBank/DDBJ whole genome shotgun (WGS) entry which is preliminary data.</text>
</comment>
<dbReference type="EMBL" id="PGXC01000012">
    <property type="protein sequence ID" value="PKK89784.1"/>
    <property type="molecule type" value="Genomic_DNA"/>
</dbReference>
<accession>A0A2N1PN66</accession>
<proteinExistence type="predicted"/>
<sequence length="80" mass="9212">MLLRFAHAFQFIVSRVYNRTLTDGLAQIADYMDKAGVNEGHLIIFDRRANRTWDEKIFMEVVKLAGVPDGSDHSVRIWGM</sequence>
<gene>
    <name evidence="1" type="ORF">CVV64_12725</name>
</gene>